<dbReference type="EMBL" id="MU151216">
    <property type="protein sequence ID" value="KAF9447095.1"/>
    <property type="molecule type" value="Genomic_DNA"/>
</dbReference>
<feature type="transmembrane region" description="Helical" evidence="1">
    <location>
        <begin position="20"/>
        <end position="36"/>
    </location>
</feature>
<keyword evidence="1" id="KW-1133">Transmembrane helix</keyword>
<proteinExistence type="predicted"/>
<sequence length="73" mass="8347">MRSKSFDDCYICLSGPTRLWSAMFGSAVFINVYRIAKTTDRKAKHPNSFSRLDRISWTLVDYILAVLVALTEV</sequence>
<name>A0A9P5XCL7_9AGAR</name>
<dbReference type="AlphaFoldDB" id="A0A9P5XCL7"/>
<reference evidence="2" key="1">
    <citation type="submission" date="2020-11" db="EMBL/GenBank/DDBJ databases">
        <authorList>
            <consortium name="DOE Joint Genome Institute"/>
            <person name="Ahrendt S."/>
            <person name="Riley R."/>
            <person name="Andreopoulos W."/>
            <person name="Labutti K."/>
            <person name="Pangilinan J."/>
            <person name="Ruiz-Duenas F.J."/>
            <person name="Barrasa J.M."/>
            <person name="Sanchez-Garcia M."/>
            <person name="Camarero S."/>
            <person name="Miyauchi S."/>
            <person name="Serrano A."/>
            <person name="Linde D."/>
            <person name="Babiker R."/>
            <person name="Drula E."/>
            <person name="Ayuso-Fernandez I."/>
            <person name="Pacheco R."/>
            <person name="Padilla G."/>
            <person name="Ferreira P."/>
            <person name="Barriuso J."/>
            <person name="Kellner H."/>
            <person name="Castanera R."/>
            <person name="Alfaro M."/>
            <person name="Ramirez L."/>
            <person name="Pisabarro A.G."/>
            <person name="Kuo A."/>
            <person name="Tritt A."/>
            <person name="Lipzen A."/>
            <person name="He G."/>
            <person name="Yan M."/>
            <person name="Ng V."/>
            <person name="Cullen D."/>
            <person name="Martin F."/>
            <person name="Rosso M.-N."/>
            <person name="Henrissat B."/>
            <person name="Hibbett D."/>
            <person name="Martinez A.T."/>
            <person name="Grigoriev I.V."/>
        </authorList>
    </citation>
    <scope>NUCLEOTIDE SEQUENCE</scope>
    <source>
        <strain evidence="2">MF-IS2</strain>
    </source>
</reference>
<keyword evidence="1" id="KW-0812">Transmembrane</keyword>
<accession>A0A9P5XCL7</accession>
<comment type="caution">
    <text evidence="2">The sequence shown here is derived from an EMBL/GenBank/DDBJ whole genome shotgun (WGS) entry which is preliminary data.</text>
</comment>
<dbReference type="Proteomes" id="UP000807342">
    <property type="component" value="Unassembled WGS sequence"/>
</dbReference>
<organism evidence="2 3">
    <name type="scientific">Macrolepiota fuliginosa MF-IS2</name>
    <dbReference type="NCBI Taxonomy" id="1400762"/>
    <lineage>
        <taxon>Eukaryota</taxon>
        <taxon>Fungi</taxon>
        <taxon>Dikarya</taxon>
        <taxon>Basidiomycota</taxon>
        <taxon>Agaricomycotina</taxon>
        <taxon>Agaricomycetes</taxon>
        <taxon>Agaricomycetidae</taxon>
        <taxon>Agaricales</taxon>
        <taxon>Agaricineae</taxon>
        <taxon>Agaricaceae</taxon>
        <taxon>Macrolepiota</taxon>
    </lineage>
</organism>
<gene>
    <name evidence="2" type="ORF">P691DRAFT_803004</name>
</gene>
<evidence type="ECO:0000313" key="3">
    <source>
        <dbReference type="Proteomes" id="UP000807342"/>
    </source>
</evidence>
<evidence type="ECO:0000256" key="1">
    <source>
        <dbReference type="SAM" id="Phobius"/>
    </source>
</evidence>
<keyword evidence="3" id="KW-1185">Reference proteome</keyword>
<protein>
    <submittedName>
        <fullName evidence="2">Uncharacterized protein</fullName>
    </submittedName>
</protein>
<keyword evidence="1" id="KW-0472">Membrane</keyword>
<evidence type="ECO:0000313" key="2">
    <source>
        <dbReference type="EMBL" id="KAF9447095.1"/>
    </source>
</evidence>